<reference evidence="3" key="1">
    <citation type="submission" date="2017-02" db="EMBL/GenBank/DDBJ databases">
        <authorList>
            <person name="Dridi B."/>
        </authorList>
    </citation>
    <scope>NUCLEOTIDE SEQUENCE [LARGE SCALE GENOMIC DNA]</scope>
    <source>
        <strain evidence="3">bH819</strain>
    </source>
</reference>
<sequence>MAEKTAKEKMLDLIKNKQSGGRSKTMADPKNDVKNMRKGPKIFN</sequence>
<dbReference type="RefSeq" id="WP_256958396.1">
    <property type="nucleotide sequence ID" value="NZ_FWFD01000004.1"/>
</dbReference>
<organism evidence="2 3">
    <name type="scientific">Vagococcus fluvialis bH819</name>
    <dbReference type="NCBI Taxonomy" id="1255619"/>
    <lineage>
        <taxon>Bacteria</taxon>
        <taxon>Bacillati</taxon>
        <taxon>Bacillota</taxon>
        <taxon>Bacilli</taxon>
        <taxon>Lactobacillales</taxon>
        <taxon>Enterococcaceae</taxon>
        <taxon>Vagococcus</taxon>
    </lineage>
</organism>
<evidence type="ECO:0008006" key="4">
    <source>
        <dbReference type="Google" id="ProtNLM"/>
    </source>
</evidence>
<evidence type="ECO:0000313" key="2">
    <source>
        <dbReference type="EMBL" id="SLM84840.1"/>
    </source>
</evidence>
<evidence type="ECO:0000313" key="3">
    <source>
        <dbReference type="Proteomes" id="UP000195918"/>
    </source>
</evidence>
<name>A0A1X6WKR3_9ENTE</name>
<dbReference type="Proteomes" id="UP000195918">
    <property type="component" value="Unassembled WGS sequence"/>
</dbReference>
<dbReference type="EMBL" id="FWFD01000004">
    <property type="protein sequence ID" value="SLM84840.1"/>
    <property type="molecule type" value="Genomic_DNA"/>
</dbReference>
<evidence type="ECO:0000256" key="1">
    <source>
        <dbReference type="SAM" id="MobiDB-lite"/>
    </source>
</evidence>
<gene>
    <name evidence="2" type="ORF">FM121_02015</name>
</gene>
<accession>A0A1X6WKR3</accession>
<feature type="region of interest" description="Disordered" evidence="1">
    <location>
        <begin position="13"/>
        <end position="44"/>
    </location>
</feature>
<protein>
    <recommendedName>
        <fullName evidence="4">30S ribosomal protein S9</fullName>
    </recommendedName>
</protein>
<dbReference type="AlphaFoldDB" id="A0A1X6WKR3"/>
<feature type="compositionally biased region" description="Basic and acidic residues" evidence="1">
    <location>
        <begin position="25"/>
        <end position="35"/>
    </location>
</feature>
<keyword evidence="3" id="KW-1185">Reference proteome</keyword>
<proteinExistence type="predicted"/>